<accession>A0A4Y9YZ76</accession>
<sequence>MITARLLLDTLCLCYSSLVIRTRRYLLNLAIARSRRIYPTLSNRHEHVVRILDNIIYKPGDAATLRSEAEAMRYISKHTSVPVPRVIAVWADNESEGGLLMGRCPGEELRVVWRRLTEEQKVRIRTQLRGYLTQLRSLPQPHTGWIGSVSGGPCHDERLSYDPFGPFMDESDFHDWRVSLLDRMVEASDKIASRVGDLRGSLRDDHAIVFTHGDLASNNIIVEVKGNRAEDARVSGLIDWGQSGWRPEYWEYVKSLHGRETEGSWAELVRQMIPAYETEWQLDQEMCLIHAPVTVPSPAHGPPPPPLYEWPHHAPPSPSPITQVSQTPVHAALQPPLLTRLLLDLRGKRFSVDRETIMNLPESVLLCLFPNGLVLSRQSVALSDGGENSEEEELYGVDDRPQFDPDCFAYVLNFFRTASDAFYGTESNPGLYAAQQHLVDAAPPADFPSNQNPLLSKQAIIVLREELEYFSIPPKDGGASTDAGGNATDALLGLKRHCGEYLLDKRNIFTALQRNVNKENNIAEQHLIDMLCMSGFDRDDEWGYRALEPSRCCISSIALVLLKTGIVHHPAPAGGSPSDRQVTLDYNQMATAQKLLLFWRKPARKCWWDGIEVNLAQLGEPARDVKLWARRVWTLELSLVRTLSPTFFPFIYLISSRFTSVAFSYLHYVLSFASCLFSPFLVLL</sequence>
<organism evidence="3 4">
    <name type="scientific">Dentipellis fragilis</name>
    <dbReference type="NCBI Taxonomy" id="205917"/>
    <lineage>
        <taxon>Eukaryota</taxon>
        <taxon>Fungi</taxon>
        <taxon>Dikarya</taxon>
        <taxon>Basidiomycota</taxon>
        <taxon>Agaricomycotina</taxon>
        <taxon>Agaricomycetes</taxon>
        <taxon>Russulales</taxon>
        <taxon>Hericiaceae</taxon>
        <taxon>Dentipellis</taxon>
    </lineage>
</organism>
<dbReference type="Gene3D" id="3.90.1200.10">
    <property type="match status" value="1"/>
</dbReference>
<dbReference type="PANTHER" id="PTHR21310:SF58">
    <property type="entry name" value="AMINOGLYCOSIDE PHOSPHOTRANSFERASE DOMAIN-CONTAINING PROTEIN"/>
    <property type="match status" value="1"/>
</dbReference>
<feature type="domain" description="Aminoglycoside phosphotransferase" evidence="2">
    <location>
        <begin position="57"/>
        <end position="277"/>
    </location>
</feature>
<gene>
    <name evidence="3" type="ORF">EVG20_g4198</name>
</gene>
<dbReference type="SUPFAM" id="SSF54695">
    <property type="entry name" value="POZ domain"/>
    <property type="match status" value="1"/>
</dbReference>
<keyword evidence="1" id="KW-0472">Membrane</keyword>
<evidence type="ECO:0000259" key="2">
    <source>
        <dbReference type="Pfam" id="PF01636"/>
    </source>
</evidence>
<evidence type="ECO:0000256" key="1">
    <source>
        <dbReference type="SAM" id="Phobius"/>
    </source>
</evidence>
<dbReference type="EMBL" id="SEOQ01000210">
    <property type="protein sequence ID" value="TFY66881.1"/>
    <property type="molecule type" value="Genomic_DNA"/>
</dbReference>
<dbReference type="STRING" id="205917.A0A4Y9YZ76"/>
<evidence type="ECO:0000313" key="3">
    <source>
        <dbReference type="EMBL" id="TFY66881.1"/>
    </source>
</evidence>
<dbReference type="InterPro" id="IPR011333">
    <property type="entry name" value="SKP1/BTB/POZ_sf"/>
</dbReference>
<reference evidence="3 4" key="1">
    <citation type="submission" date="2019-02" db="EMBL/GenBank/DDBJ databases">
        <title>Genome sequencing of the rare red list fungi Dentipellis fragilis.</title>
        <authorList>
            <person name="Buettner E."/>
            <person name="Kellner H."/>
        </authorList>
    </citation>
    <scope>NUCLEOTIDE SEQUENCE [LARGE SCALE GENOMIC DNA]</scope>
    <source>
        <strain evidence="3 4">DSM 105465</strain>
    </source>
</reference>
<dbReference type="AlphaFoldDB" id="A0A4Y9YZ76"/>
<dbReference type="PANTHER" id="PTHR21310">
    <property type="entry name" value="AMINOGLYCOSIDE PHOSPHOTRANSFERASE-RELATED-RELATED"/>
    <property type="match status" value="1"/>
</dbReference>
<keyword evidence="1" id="KW-0812">Transmembrane</keyword>
<dbReference type="CDD" id="cd05120">
    <property type="entry name" value="APH_ChoK_like"/>
    <property type="match status" value="1"/>
</dbReference>
<dbReference type="Gene3D" id="3.30.710.10">
    <property type="entry name" value="Potassium Channel Kv1.1, Chain A"/>
    <property type="match status" value="1"/>
</dbReference>
<dbReference type="InterPro" id="IPR051678">
    <property type="entry name" value="AGP_Transferase"/>
</dbReference>
<evidence type="ECO:0000313" key="4">
    <source>
        <dbReference type="Proteomes" id="UP000298327"/>
    </source>
</evidence>
<keyword evidence="1" id="KW-1133">Transmembrane helix</keyword>
<proteinExistence type="predicted"/>
<comment type="caution">
    <text evidence="3">The sequence shown here is derived from an EMBL/GenBank/DDBJ whole genome shotgun (WGS) entry which is preliminary data.</text>
</comment>
<dbReference type="InterPro" id="IPR011009">
    <property type="entry name" value="Kinase-like_dom_sf"/>
</dbReference>
<keyword evidence="4" id="KW-1185">Reference proteome</keyword>
<dbReference type="OrthoDB" id="9451547at2759"/>
<name>A0A4Y9YZ76_9AGAM</name>
<protein>
    <recommendedName>
        <fullName evidence="2">Aminoglycoside phosphotransferase domain-containing protein</fullName>
    </recommendedName>
</protein>
<dbReference type="Proteomes" id="UP000298327">
    <property type="component" value="Unassembled WGS sequence"/>
</dbReference>
<dbReference type="InterPro" id="IPR002575">
    <property type="entry name" value="Aminoglycoside_PTrfase"/>
</dbReference>
<dbReference type="Pfam" id="PF01636">
    <property type="entry name" value="APH"/>
    <property type="match status" value="1"/>
</dbReference>
<dbReference type="SUPFAM" id="SSF56112">
    <property type="entry name" value="Protein kinase-like (PK-like)"/>
    <property type="match status" value="1"/>
</dbReference>
<feature type="transmembrane region" description="Helical" evidence="1">
    <location>
        <begin position="665"/>
        <end position="683"/>
    </location>
</feature>